<dbReference type="InterPro" id="IPR023136">
    <property type="entry name" value="Api92-like_dom_sf"/>
</dbReference>
<dbReference type="Gene3D" id="1.10.3530.10">
    <property type="entry name" value="Api92-like"/>
    <property type="match status" value="1"/>
</dbReference>
<evidence type="ECO:0000313" key="2">
    <source>
        <dbReference type="EMBL" id="EGI16414.1"/>
    </source>
</evidence>
<dbReference type="InterPro" id="IPR009694">
    <property type="entry name" value="DUF1281"/>
</dbReference>
<proteinExistence type="predicted"/>
<sequence>MPAQIAEIKQLASGAVIPFYRRATNEGIQLFVTRSAGPLQTTEDIRFELSPGLTAAGSGVVYQENIAFTQLADASAERRAAE</sequence>
<organism evidence="2 3">
    <name type="scientific">Escherichia coli M605</name>
    <dbReference type="NCBI Taxonomy" id="656417"/>
    <lineage>
        <taxon>Bacteria</taxon>
        <taxon>Pseudomonadati</taxon>
        <taxon>Pseudomonadota</taxon>
        <taxon>Gammaproteobacteria</taxon>
        <taxon>Enterobacterales</taxon>
        <taxon>Enterobacteriaceae</taxon>
        <taxon>Escherichia</taxon>
    </lineage>
</organism>
<dbReference type="Proteomes" id="UP000004710">
    <property type="component" value="Unassembled WGS sequence"/>
</dbReference>
<dbReference type="AlphaFoldDB" id="F4SYG7"/>
<feature type="domain" description="DUF1281" evidence="1">
    <location>
        <begin position="17"/>
        <end position="70"/>
    </location>
</feature>
<accession>F4SYG7</accession>
<gene>
    <name evidence="2" type="ORF">ECIG_04811</name>
</gene>
<dbReference type="HOGENOM" id="CLU_135054_1_0_6"/>
<protein>
    <recommendedName>
        <fullName evidence="1">DUF1281 domain-containing protein</fullName>
    </recommendedName>
</protein>
<evidence type="ECO:0000259" key="1">
    <source>
        <dbReference type="Pfam" id="PF06924"/>
    </source>
</evidence>
<name>F4SYG7_ECOLX</name>
<dbReference type="SUPFAM" id="SSF160940">
    <property type="entry name" value="Api92-like"/>
    <property type="match status" value="1"/>
</dbReference>
<dbReference type="EMBL" id="GL883905">
    <property type="protein sequence ID" value="EGI16414.1"/>
    <property type="molecule type" value="Genomic_DNA"/>
</dbReference>
<dbReference type="Pfam" id="PF06924">
    <property type="entry name" value="DUF1281"/>
    <property type="match status" value="1"/>
</dbReference>
<evidence type="ECO:0000313" key="3">
    <source>
        <dbReference type="Proteomes" id="UP000004710"/>
    </source>
</evidence>
<reference evidence="2 3" key="1">
    <citation type="submission" date="2010-01" db="EMBL/GenBank/DDBJ databases">
        <title>The Genome Sequence of Escherichia coli M605.</title>
        <authorList>
            <consortium name="The Broad Institute Genome Sequencing Platform"/>
            <consortium name="The Broad Institute Genome Sequencing Center for Infectious Disease"/>
            <person name="Feldgarden M."/>
            <person name="Gordon D.M."/>
            <person name="Johnson J.R."/>
            <person name="Johnston B.D."/>
            <person name="Young S."/>
            <person name="Zeng Q."/>
            <person name="Koehrsen M."/>
            <person name="Alvarado L."/>
            <person name="Berlin A.M."/>
            <person name="Borenstein D."/>
            <person name="Chapman S.B."/>
            <person name="Chen Z."/>
            <person name="Engels R."/>
            <person name="Freedman E."/>
            <person name="Gellesch M."/>
            <person name="Goldberg J."/>
            <person name="Griggs A."/>
            <person name="Gujja S."/>
            <person name="Heilman E.R."/>
            <person name="Heiman D.I."/>
            <person name="Hepburn T.A."/>
            <person name="Howarth C."/>
            <person name="Jen D."/>
            <person name="Larson L."/>
            <person name="Lewis B."/>
            <person name="Mehta T."/>
            <person name="Park D."/>
            <person name="Pearson M."/>
            <person name="Richards J."/>
            <person name="Roberts A."/>
            <person name="Saif S."/>
            <person name="Shea T.D."/>
            <person name="Shenoy N."/>
            <person name="Sisk P."/>
            <person name="Stolte C."/>
            <person name="Sykes S.N."/>
            <person name="Walk T."/>
            <person name="White J."/>
            <person name="Yandava C."/>
            <person name="Haas B."/>
            <person name="Henn M.R."/>
            <person name="Nusbaum C."/>
            <person name="Birren B."/>
        </authorList>
    </citation>
    <scope>NUCLEOTIDE SEQUENCE [LARGE SCALE GENOMIC DNA]</scope>
    <source>
        <strain evidence="2 3">M605</strain>
    </source>
</reference>